<dbReference type="AlphaFoldDB" id="A0A1C6U0C7"/>
<dbReference type="InterPro" id="IPR013149">
    <property type="entry name" value="ADH-like_C"/>
</dbReference>
<proteinExistence type="inferred from homology"/>
<dbReference type="PROSITE" id="PS00059">
    <property type="entry name" value="ADH_ZINC"/>
    <property type="match status" value="1"/>
</dbReference>
<evidence type="ECO:0000256" key="1">
    <source>
        <dbReference type="ARBA" id="ARBA00001947"/>
    </source>
</evidence>
<reference evidence="11" key="1">
    <citation type="submission" date="2016-06" db="EMBL/GenBank/DDBJ databases">
        <authorList>
            <person name="Varghese N."/>
            <person name="Submissions Spin"/>
        </authorList>
    </citation>
    <scope>NUCLEOTIDE SEQUENCE [LARGE SCALE GENOMIC DNA]</scope>
    <source>
        <strain evidence="11">DSM 45577</strain>
    </source>
</reference>
<evidence type="ECO:0000256" key="6">
    <source>
        <dbReference type="ARBA" id="ARBA00023027"/>
    </source>
</evidence>
<dbReference type="SUPFAM" id="SSF51735">
    <property type="entry name" value="NAD(P)-binding Rossmann-fold domains"/>
    <property type="match status" value="1"/>
</dbReference>
<organism evidence="10 11">
    <name type="scientific">Micromonospora yangpuensis</name>
    <dbReference type="NCBI Taxonomy" id="683228"/>
    <lineage>
        <taxon>Bacteria</taxon>
        <taxon>Bacillati</taxon>
        <taxon>Actinomycetota</taxon>
        <taxon>Actinomycetes</taxon>
        <taxon>Micromonosporales</taxon>
        <taxon>Micromonosporaceae</taxon>
        <taxon>Micromonospora</taxon>
    </lineage>
</organism>
<name>A0A1C6U0C7_9ACTN</name>
<evidence type="ECO:0000256" key="7">
    <source>
        <dbReference type="RuleBase" id="RU361277"/>
    </source>
</evidence>
<evidence type="ECO:0000259" key="8">
    <source>
        <dbReference type="Pfam" id="PF00107"/>
    </source>
</evidence>
<keyword evidence="3 7" id="KW-0479">Metal-binding</keyword>
<evidence type="ECO:0000256" key="4">
    <source>
        <dbReference type="ARBA" id="ARBA00022833"/>
    </source>
</evidence>
<accession>A0A1C6U0C7</accession>
<keyword evidence="4 7" id="KW-0862">Zinc</keyword>
<sequence length="389" mass="41094">MVGAGWAYGRGMRAVVYQGPHDVTVTEVDDPRIEDPNDVVVKVTTTAICGSDLHMYEGRTDAEPGIVFGHENMGTIVETGPGVVSLRVGDRVSMPFNVACGFCRNCRAGKTGFCLTVNPGFAGGAYGYVSMGPYRGGQAEYLRVPFADFNCLKLPPGTGFENDFAMLADIFPTGYHGVAMSELRPGETITVMGGGPVGLMAAYSALLMGAAEVFVVDRVADRLRLAESIGATPIDFSAGDPVGQILDRTDGIGTDRGVDAVGYQAHGAGGQEQPAAVLNSLIEVVRATGMIGVVGLYLAHDPGAPDEHSGRGELLVKMGRFFEKGLRMGSGQANVKAYNEYLRNLIVAGRATPSFVVSKELPLDAAPEAYQRFDKREAGYSKVVLKPAA</sequence>
<keyword evidence="5" id="KW-0560">Oxidoreductase</keyword>
<dbReference type="CDD" id="cd08282">
    <property type="entry name" value="PFDH_like"/>
    <property type="match status" value="1"/>
</dbReference>
<feature type="domain" description="Alcohol dehydrogenase-like C-terminal" evidence="8">
    <location>
        <begin position="196"/>
        <end position="299"/>
    </location>
</feature>
<evidence type="ECO:0000256" key="2">
    <source>
        <dbReference type="ARBA" id="ARBA00008072"/>
    </source>
</evidence>
<dbReference type="InterPro" id="IPR013154">
    <property type="entry name" value="ADH-like_N"/>
</dbReference>
<comment type="cofactor">
    <cofactor evidence="1 7">
        <name>Zn(2+)</name>
        <dbReference type="ChEBI" id="CHEBI:29105"/>
    </cofactor>
</comment>
<dbReference type="GO" id="GO:0016491">
    <property type="term" value="F:oxidoreductase activity"/>
    <property type="evidence" value="ECO:0007669"/>
    <property type="project" value="UniProtKB-KW"/>
</dbReference>
<dbReference type="Pfam" id="PF00107">
    <property type="entry name" value="ADH_zinc_N"/>
    <property type="match status" value="1"/>
</dbReference>
<dbReference type="PANTHER" id="PTHR42813:SF3">
    <property type="entry name" value="GLUTATHIONE-INDEPENDENT FORMALDEHYDE DEHYDROGENASE"/>
    <property type="match status" value="1"/>
</dbReference>
<dbReference type="Pfam" id="PF08240">
    <property type="entry name" value="ADH_N"/>
    <property type="match status" value="1"/>
</dbReference>
<dbReference type="InterPro" id="IPR002328">
    <property type="entry name" value="ADH_Zn_CS"/>
</dbReference>
<keyword evidence="11" id="KW-1185">Reference proteome</keyword>
<keyword evidence="6" id="KW-0520">NAD</keyword>
<dbReference type="EMBL" id="FMIA01000002">
    <property type="protein sequence ID" value="SCL47494.1"/>
    <property type="molecule type" value="Genomic_DNA"/>
</dbReference>
<dbReference type="STRING" id="683228.GA0070617_0598"/>
<comment type="similarity">
    <text evidence="2 7">Belongs to the zinc-containing alcohol dehydrogenase family.</text>
</comment>
<dbReference type="InterPro" id="IPR036291">
    <property type="entry name" value="NAD(P)-bd_dom_sf"/>
</dbReference>
<dbReference type="Gene3D" id="3.40.50.720">
    <property type="entry name" value="NAD(P)-binding Rossmann-like Domain"/>
    <property type="match status" value="1"/>
</dbReference>
<evidence type="ECO:0000256" key="3">
    <source>
        <dbReference type="ARBA" id="ARBA00022723"/>
    </source>
</evidence>
<dbReference type="GO" id="GO:0008270">
    <property type="term" value="F:zinc ion binding"/>
    <property type="evidence" value="ECO:0007669"/>
    <property type="project" value="InterPro"/>
</dbReference>
<evidence type="ECO:0000259" key="9">
    <source>
        <dbReference type="Pfam" id="PF08240"/>
    </source>
</evidence>
<dbReference type="Gene3D" id="3.90.180.10">
    <property type="entry name" value="Medium-chain alcohol dehydrogenases, catalytic domain"/>
    <property type="match status" value="1"/>
</dbReference>
<dbReference type="SUPFAM" id="SSF50129">
    <property type="entry name" value="GroES-like"/>
    <property type="match status" value="1"/>
</dbReference>
<evidence type="ECO:0000313" key="10">
    <source>
        <dbReference type="EMBL" id="SCL47494.1"/>
    </source>
</evidence>
<gene>
    <name evidence="10" type="ORF">GA0070617_0598</name>
</gene>
<protein>
    <submittedName>
        <fullName evidence="10">Glutathione-independent formaldehyde dehydrogenase</fullName>
    </submittedName>
</protein>
<feature type="domain" description="Alcohol dehydrogenase-like N-terminal" evidence="9">
    <location>
        <begin position="36"/>
        <end position="155"/>
    </location>
</feature>
<evidence type="ECO:0000313" key="11">
    <source>
        <dbReference type="Proteomes" id="UP000198937"/>
    </source>
</evidence>
<evidence type="ECO:0000256" key="5">
    <source>
        <dbReference type="ARBA" id="ARBA00023002"/>
    </source>
</evidence>
<dbReference type="InterPro" id="IPR011032">
    <property type="entry name" value="GroES-like_sf"/>
</dbReference>
<dbReference type="PANTHER" id="PTHR42813">
    <property type="entry name" value="ZINC-TYPE ALCOHOL DEHYDROGENASE-LIKE"/>
    <property type="match status" value="1"/>
</dbReference>
<dbReference type="Proteomes" id="UP000198937">
    <property type="component" value="Unassembled WGS sequence"/>
</dbReference>